<evidence type="ECO:0000313" key="1">
    <source>
        <dbReference type="EMBL" id="CAB9525699.1"/>
    </source>
</evidence>
<reference evidence="1" key="1">
    <citation type="submission" date="2020-06" db="EMBL/GenBank/DDBJ databases">
        <authorList>
            <consortium name="Plant Systems Biology data submission"/>
        </authorList>
    </citation>
    <scope>NUCLEOTIDE SEQUENCE</scope>
    <source>
        <strain evidence="1">D6</strain>
    </source>
</reference>
<proteinExistence type="predicted"/>
<protein>
    <submittedName>
        <fullName evidence="1">Uncharacterized protein</fullName>
    </submittedName>
</protein>
<keyword evidence="2" id="KW-1185">Reference proteome</keyword>
<name>A0A9N8ETE2_9STRA</name>
<evidence type="ECO:0000313" key="2">
    <source>
        <dbReference type="Proteomes" id="UP001153069"/>
    </source>
</evidence>
<dbReference type="EMBL" id="CAICTM010001712">
    <property type="protein sequence ID" value="CAB9525699.1"/>
    <property type="molecule type" value="Genomic_DNA"/>
</dbReference>
<sequence length="244" mass="27688">MEPITTFLNRTCTDVRLLVFDQIVSSTYELRKVMRNVSMLYDEATKILSSMTERAGGRIPQRNKFTKIQIDRVFGLIERTRFLHEDDVDSMSGLLDDYNVLVRDMVDESMQYRKIYQHVVVVTACIARLAQVTYDRRSVMRSVLNESGTKSRHRLLEAIEEEDNRVDGLSADFAAVVGVTSASVAVDSVVAEMPPSEVVVTRSSDYQTPPAPAGPVGIKREYPEDLFLPDLDETSTRKLKFRKI</sequence>
<comment type="caution">
    <text evidence="1">The sequence shown here is derived from an EMBL/GenBank/DDBJ whole genome shotgun (WGS) entry which is preliminary data.</text>
</comment>
<gene>
    <name evidence="1" type="ORF">SEMRO_1714_G293010.1</name>
</gene>
<dbReference type="AlphaFoldDB" id="A0A9N8ETE2"/>
<dbReference type="Proteomes" id="UP001153069">
    <property type="component" value="Unassembled WGS sequence"/>
</dbReference>
<accession>A0A9N8ETE2</accession>
<organism evidence="1 2">
    <name type="scientific">Seminavis robusta</name>
    <dbReference type="NCBI Taxonomy" id="568900"/>
    <lineage>
        <taxon>Eukaryota</taxon>
        <taxon>Sar</taxon>
        <taxon>Stramenopiles</taxon>
        <taxon>Ochrophyta</taxon>
        <taxon>Bacillariophyta</taxon>
        <taxon>Bacillariophyceae</taxon>
        <taxon>Bacillariophycidae</taxon>
        <taxon>Naviculales</taxon>
        <taxon>Naviculaceae</taxon>
        <taxon>Seminavis</taxon>
    </lineage>
</organism>